<proteinExistence type="predicted"/>
<evidence type="ECO:0000313" key="1">
    <source>
        <dbReference type="EMBL" id="CAB4536269.1"/>
    </source>
</evidence>
<name>A0A6J6BCX9_9ZZZZ</name>
<protein>
    <submittedName>
        <fullName evidence="1">Unannotated protein</fullName>
    </submittedName>
</protein>
<reference evidence="1" key="1">
    <citation type="submission" date="2020-05" db="EMBL/GenBank/DDBJ databases">
        <authorList>
            <person name="Chiriac C."/>
            <person name="Salcher M."/>
            <person name="Ghai R."/>
            <person name="Kavagutti S V."/>
        </authorList>
    </citation>
    <scope>NUCLEOTIDE SEQUENCE</scope>
</reference>
<organism evidence="1">
    <name type="scientific">freshwater metagenome</name>
    <dbReference type="NCBI Taxonomy" id="449393"/>
    <lineage>
        <taxon>unclassified sequences</taxon>
        <taxon>metagenomes</taxon>
        <taxon>ecological metagenomes</taxon>
    </lineage>
</organism>
<dbReference type="AlphaFoldDB" id="A0A6J6BCX9"/>
<evidence type="ECO:0000313" key="2">
    <source>
        <dbReference type="EMBL" id="CAB4999580.1"/>
    </source>
</evidence>
<gene>
    <name evidence="1" type="ORF">UFOPK1353_00678</name>
    <name evidence="2" type="ORF">UFOPK4020_00732</name>
</gene>
<dbReference type="EMBL" id="CAEZSE010000099">
    <property type="protein sequence ID" value="CAB4536269.1"/>
    <property type="molecule type" value="Genomic_DNA"/>
</dbReference>
<accession>A0A6J6BCX9</accession>
<dbReference type="EMBL" id="CAFBOV010000129">
    <property type="protein sequence ID" value="CAB4999580.1"/>
    <property type="molecule type" value="Genomic_DNA"/>
</dbReference>
<sequence>MNAHPSRLVTRKIVERKCEKCACFLAGHNLEKLCSPCANQEKRKSWLSKSLNPSFVTSAEELAKIGIVELIAINKLTAEVAIPLLLKSGVLPSRLRRYQSLLIQLVALQGVSNSAAARKLNVTRWTVAAWRERLGIRLTKIDT</sequence>